<accession>A0ABY2KLD2</accession>
<dbReference type="EMBL" id="RPEM01000006">
    <property type="protein sequence ID" value="TGD43322.1"/>
    <property type="molecule type" value="Genomic_DNA"/>
</dbReference>
<keyword evidence="3" id="KW-1185">Reference proteome</keyword>
<reference evidence="2 3" key="1">
    <citation type="submission" date="2018-11" db="EMBL/GenBank/DDBJ databases">
        <title>Tabrizicola sp. isolated from sediment of alpine lake.</title>
        <authorList>
            <person name="Liu Z."/>
        </authorList>
    </citation>
    <scope>NUCLEOTIDE SEQUENCE [LARGE SCALE GENOMIC DNA]</scope>
    <source>
        <strain evidence="2 3">DRYC-M-16</strain>
    </source>
</reference>
<gene>
    <name evidence="2" type="ORF">EEB11_10980</name>
</gene>
<evidence type="ECO:0000256" key="1">
    <source>
        <dbReference type="SAM" id="Phobius"/>
    </source>
</evidence>
<organism evidence="2 3">
    <name type="scientific">Pseudotabrizicola sediminis</name>
    <dbReference type="NCBI Taxonomy" id="2486418"/>
    <lineage>
        <taxon>Bacteria</taxon>
        <taxon>Pseudomonadati</taxon>
        <taxon>Pseudomonadota</taxon>
        <taxon>Alphaproteobacteria</taxon>
        <taxon>Rhodobacterales</taxon>
        <taxon>Paracoccaceae</taxon>
        <taxon>Pseudotabrizicola</taxon>
    </lineage>
</organism>
<feature type="transmembrane region" description="Helical" evidence="1">
    <location>
        <begin position="145"/>
        <end position="166"/>
    </location>
</feature>
<proteinExistence type="predicted"/>
<protein>
    <submittedName>
        <fullName evidence="2">Uncharacterized protein</fullName>
    </submittedName>
</protein>
<sequence>MPHSGQQVPVLEDLARAWATGDPLLQTTMAVAMVAIAGLAFVNVTLLIWNLGQMASFRKSPAYQKLRTTNGESQLTTLPLAIAMTLNVAFVLGLASMAQRGTNAEGVPSLTIIVRLMTALGILTLRVTHGMGEHFGAHAAPGDYVWILSGHLGVQIAFLLFGAAVLRAQGYFGRFVTGPEATAVSAR</sequence>
<dbReference type="Proteomes" id="UP000297741">
    <property type="component" value="Unassembled WGS sequence"/>
</dbReference>
<keyword evidence="1" id="KW-1133">Transmembrane helix</keyword>
<feature type="transmembrane region" description="Helical" evidence="1">
    <location>
        <begin position="73"/>
        <end position="95"/>
    </location>
</feature>
<keyword evidence="1" id="KW-0812">Transmembrane</keyword>
<evidence type="ECO:0000313" key="3">
    <source>
        <dbReference type="Proteomes" id="UP000297741"/>
    </source>
</evidence>
<name>A0ABY2KLD2_9RHOB</name>
<comment type="caution">
    <text evidence="2">The sequence shown here is derived from an EMBL/GenBank/DDBJ whole genome shotgun (WGS) entry which is preliminary data.</text>
</comment>
<keyword evidence="1" id="KW-0472">Membrane</keyword>
<evidence type="ECO:0000313" key="2">
    <source>
        <dbReference type="EMBL" id="TGD43322.1"/>
    </source>
</evidence>
<feature type="transmembrane region" description="Helical" evidence="1">
    <location>
        <begin position="30"/>
        <end position="52"/>
    </location>
</feature>